<evidence type="ECO:0000256" key="2">
    <source>
        <dbReference type="SAM" id="Phobius"/>
    </source>
</evidence>
<dbReference type="OrthoDB" id="77465at2759"/>
<accession>A0A485LH82</accession>
<keyword evidence="5" id="KW-1185">Reference proteome</keyword>
<gene>
    <name evidence="4" type="primary">Aste57867_21347</name>
    <name evidence="3" type="ORF">As57867_021278</name>
    <name evidence="4" type="ORF">ASTE57867_21347</name>
</gene>
<evidence type="ECO:0000256" key="1">
    <source>
        <dbReference type="SAM" id="MobiDB-lite"/>
    </source>
</evidence>
<organism evidence="4 5">
    <name type="scientific">Aphanomyces stellatus</name>
    <dbReference type="NCBI Taxonomy" id="120398"/>
    <lineage>
        <taxon>Eukaryota</taxon>
        <taxon>Sar</taxon>
        <taxon>Stramenopiles</taxon>
        <taxon>Oomycota</taxon>
        <taxon>Saprolegniomycetes</taxon>
        <taxon>Saprolegniales</taxon>
        <taxon>Verrucalvaceae</taxon>
        <taxon>Aphanomyces</taxon>
    </lineage>
</organism>
<dbReference type="EMBL" id="VJMH01006969">
    <property type="protein sequence ID" value="KAF0686873.1"/>
    <property type="molecule type" value="Genomic_DNA"/>
</dbReference>
<evidence type="ECO:0000313" key="3">
    <source>
        <dbReference type="EMBL" id="KAF0686873.1"/>
    </source>
</evidence>
<reference evidence="4 5" key="1">
    <citation type="submission" date="2019-03" db="EMBL/GenBank/DDBJ databases">
        <authorList>
            <person name="Gaulin E."/>
            <person name="Dumas B."/>
        </authorList>
    </citation>
    <scope>NUCLEOTIDE SEQUENCE [LARGE SCALE GENOMIC DNA]</scope>
    <source>
        <strain evidence="4">CBS 568.67</strain>
    </source>
</reference>
<evidence type="ECO:0000313" key="4">
    <source>
        <dbReference type="EMBL" id="VFT98019.1"/>
    </source>
</evidence>
<evidence type="ECO:0000313" key="5">
    <source>
        <dbReference type="Proteomes" id="UP000332933"/>
    </source>
</evidence>
<proteinExistence type="predicted"/>
<feature type="transmembrane region" description="Helical" evidence="2">
    <location>
        <begin position="330"/>
        <end position="353"/>
    </location>
</feature>
<keyword evidence="2" id="KW-0472">Membrane</keyword>
<dbReference type="Proteomes" id="UP000332933">
    <property type="component" value="Unassembled WGS sequence"/>
</dbReference>
<feature type="region of interest" description="Disordered" evidence="1">
    <location>
        <begin position="387"/>
        <end position="437"/>
    </location>
</feature>
<keyword evidence="2" id="KW-0812">Transmembrane</keyword>
<feature type="compositionally biased region" description="Basic and acidic residues" evidence="1">
    <location>
        <begin position="387"/>
        <end position="398"/>
    </location>
</feature>
<sequence>MSAAAVSPTPTATVVATPASPIVTQATPMPTAIPSMTPVQVAATPTTATVSPTTTNAPPTTTAAATTTVASPTPTLTTSNPAIQVACLNDMYECSNGQFVSRDPANDCKFFPCRDAENNPAPKMTPTTAAPTSSPTTAAPSTSAPSTTSLSASPSPSANPTTLSSTKTHRAASNWTAIDDAIPADVVQTIGASFLDYNRSGICDSFGVGISTAERATLSNSSLLYNVVLDVNCSLAGVNQTTGRYVVQLASGLTAHGGLLLTQCGVLENGTLTNWMGVHGGGNGATYCQTPAERREYVSQPMEHAVHADEKTPVSSLVGDLTNLMQQPTVWHLFAISVCAILALAVVFAVVMGRRRIEEQKRRQMERSILEEVATGRIQERMREAAAREAARLRHARGDAPSPRDNPLGTDKAKREIDDSVFTIDDEDETDENTVIV</sequence>
<name>A0A485LH82_9STRA</name>
<feature type="compositionally biased region" description="Low complexity" evidence="1">
    <location>
        <begin position="125"/>
        <end position="166"/>
    </location>
</feature>
<dbReference type="EMBL" id="CAADRA010006995">
    <property type="protein sequence ID" value="VFT98019.1"/>
    <property type="molecule type" value="Genomic_DNA"/>
</dbReference>
<reference evidence="3" key="2">
    <citation type="submission" date="2019-06" db="EMBL/GenBank/DDBJ databases">
        <title>Genomics analysis of Aphanomyces spp. identifies a new class of oomycete effector associated with host adaptation.</title>
        <authorList>
            <person name="Gaulin E."/>
        </authorList>
    </citation>
    <scope>NUCLEOTIDE SEQUENCE</scope>
    <source>
        <strain evidence="3">CBS 578.67</strain>
    </source>
</reference>
<protein>
    <submittedName>
        <fullName evidence="4">Aste57867_21347 protein</fullName>
    </submittedName>
</protein>
<feature type="region of interest" description="Disordered" evidence="1">
    <location>
        <begin position="116"/>
        <end position="168"/>
    </location>
</feature>
<dbReference type="AlphaFoldDB" id="A0A485LH82"/>
<feature type="compositionally biased region" description="Acidic residues" evidence="1">
    <location>
        <begin position="424"/>
        <end position="437"/>
    </location>
</feature>
<keyword evidence="2" id="KW-1133">Transmembrane helix</keyword>